<evidence type="ECO:0000313" key="8">
    <source>
        <dbReference type="Proteomes" id="UP001152484"/>
    </source>
</evidence>
<feature type="chain" id="PRO_5040491319" description="Protein EXORDIUM-like 2" evidence="6">
    <location>
        <begin position="28"/>
        <end position="301"/>
    </location>
</feature>
<evidence type="ECO:0000256" key="5">
    <source>
        <dbReference type="ARBA" id="ARBA00023591"/>
    </source>
</evidence>
<dbReference type="OrthoDB" id="2017091at2759"/>
<dbReference type="GO" id="GO:0048046">
    <property type="term" value="C:apoplast"/>
    <property type="evidence" value="ECO:0007669"/>
    <property type="project" value="UniProtKB-SubCell"/>
</dbReference>
<dbReference type="Proteomes" id="UP001152484">
    <property type="component" value="Unassembled WGS sequence"/>
</dbReference>
<comment type="similarity">
    <text evidence="5">Belongs to the EXORDIUM family.</text>
</comment>
<dbReference type="InterPro" id="IPR006766">
    <property type="entry name" value="EXORDIUM-like"/>
</dbReference>
<keyword evidence="3" id="KW-0964">Secreted</keyword>
<evidence type="ECO:0000313" key="7">
    <source>
        <dbReference type="EMBL" id="CAH9081966.1"/>
    </source>
</evidence>
<dbReference type="EMBL" id="CAMAPE010000015">
    <property type="protein sequence ID" value="CAH9081966.1"/>
    <property type="molecule type" value="Genomic_DNA"/>
</dbReference>
<accession>A0A9P0Z060</accession>
<keyword evidence="8" id="KW-1185">Reference proteome</keyword>
<dbReference type="Pfam" id="PF04674">
    <property type="entry name" value="Phi_1"/>
    <property type="match status" value="1"/>
</dbReference>
<sequence length="301" mass="31596">MAVNYAITLPTTLLLCFFAAGLHTSSARLVQEPPLVLNYHNGVLLKGTVTVNLIWYGKFSPAQQSTIVDFLTSLNSWKSNSPSVASWWKITGKYGGGGSSNIAVGKQIFDENCSQGKSIKNDQLPYIASWGGNSTGTVNLVLTATDVYVDGFCSNRCGTHGSSGGKSLAVYAWVGNSGTQCPGYCAWPFHQPVYGPQSPPLIPPNGDVGVDGMIINVATVLAGAVTNPYKNGYFEGVATLPLEAVSACTGIFGSGAYPGYPGQVLVDKSTGASFNAYGVNGRKFLIPAMWDPKSSTCSPPV</sequence>
<comment type="caution">
    <text evidence="7">The sequence shown here is derived from an EMBL/GenBank/DDBJ whole genome shotgun (WGS) entry which is preliminary data.</text>
</comment>
<evidence type="ECO:0008006" key="9">
    <source>
        <dbReference type="Google" id="ProtNLM"/>
    </source>
</evidence>
<evidence type="ECO:0000256" key="6">
    <source>
        <dbReference type="SAM" id="SignalP"/>
    </source>
</evidence>
<evidence type="ECO:0000256" key="1">
    <source>
        <dbReference type="ARBA" id="ARBA00004271"/>
    </source>
</evidence>
<proteinExistence type="inferred from homology"/>
<protein>
    <recommendedName>
        <fullName evidence="9">Protein EXORDIUM-like 2</fullName>
    </recommendedName>
</protein>
<feature type="signal peptide" evidence="6">
    <location>
        <begin position="1"/>
        <end position="27"/>
    </location>
</feature>
<reference evidence="7" key="1">
    <citation type="submission" date="2022-07" db="EMBL/GenBank/DDBJ databases">
        <authorList>
            <person name="Macas J."/>
            <person name="Novak P."/>
            <person name="Neumann P."/>
        </authorList>
    </citation>
    <scope>NUCLEOTIDE SEQUENCE</scope>
</reference>
<dbReference type="AlphaFoldDB" id="A0A9P0Z060"/>
<keyword evidence="2" id="KW-0052">Apoplast</keyword>
<gene>
    <name evidence="7" type="ORF">CEURO_LOCUS8074</name>
</gene>
<evidence type="ECO:0000256" key="2">
    <source>
        <dbReference type="ARBA" id="ARBA00022523"/>
    </source>
</evidence>
<organism evidence="7 8">
    <name type="scientific">Cuscuta europaea</name>
    <name type="common">European dodder</name>
    <dbReference type="NCBI Taxonomy" id="41803"/>
    <lineage>
        <taxon>Eukaryota</taxon>
        <taxon>Viridiplantae</taxon>
        <taxon>Streptophyta</taxon>
        <taxon>Embryophyta</taxon>
        <taxon>Tracheophyta</taxon>
        <taxon>Spermatophyta</taxon>
        <taxon>Magnoliopsida</taxon>
        <taxon>eudicotyledons</taxon>
        <taxon>Gunneridae</taxon>
        <taxon>Pentapetalae</taxon>
        <taxon>asterids</taxon>
        <taxon>lamiids</taxon>
        <taxon>Solanales</taxon>
        <taxon>Convolvulaceae</taxon>
        <taxon>Cuscuteae</taxon>
        <taxon>Cuscuta</taxon>
        <taxon>Cuscuta subgen. Cuscuta</taxon>
    </lineage>
</organism>
<evidence type="ECO:0000256" key="3">
    <source>
        <dbReference type="ARBA" id="ARBA00022525"/>
    </source>
</evidence>
<dbReference type="PANTHER" id="PTHR31279">
    <property type="entry name" value="PROTEIN EXORDIUM-LIKE 5"/>
    <property type="match status" value="1"/>
</dbReference>
<comment type="subcellular location">
    <subcellularLocation>
        <location evidence="1">Secreted</location>
        <location evidence="1">Extracellular space</location>
        <location evidence="1">Apoplast</location>
    </subcellularLocation>
</comment>
<keyword evidence="4 6" id="KW-0732">Signal</keyword>
<dbReference type="PANTHER" id="PTHR31279:SF3">
    <property type="entry name" value="PROTEIN EXORDIUM-LIKE 2"/>
    <property type="match status" value="1"/>
</dbReference>
<name>A0A9P0Z060_CUSEU</name>
<evidence type="ECO:0000256" key="4">
    <source>
        <dbReference type="ARBA" id="ARBA00022729"/>
    </source>
</evidence>